<name>A0ABT9A410_9SPHN</name>
<evidence type="ECO:0000313" key="2">
    <source>
        <dbReference type="Proteomes" id="UP001176468"/>
    </source>
</evidence>
<dbReference type="Proteomes" id="UP001176468">
    <property type="component" value="Unassembled WGS sequence"/>
</dbReference>
<proteinExistence type="predicted"/>
<comment type="caution">
    <text evidence="1">The sequence shown here is derived from an EMBL/GenBank/DDBJ whole genome shotgun (WGS) entry which is preliminary data.</text>
</comment>
<organism evidence="1 2">
    <name type="scientific">Sphingomonas immobilis</name>
    <dbReference type="NCBI Taxonomy" id="3063997"/>
    <lineage>
        <taxon>Bacteria</taxon>
        <taxon>Pseudomonadati</taxon>
        <taxon>Pseudomonadota</taxon>
        <taxon>Alphaproteobacteria</taxon>
        <taxon>Sphingomonadales</taxon>
        <taxon>Sphingomonadaceae</taxon>
        <taxon>Sphingomonas</taxon>
    </lineage>
</organism>
<accession>A0ABT9A410</accession>
<protein>
    <submittedName>
        <fullName evidence="1">Uncharacterized protein</fullName>
    </submittedName>
</protein>
<evidence type="ECO:0000313" key="1">
    <source>
        <dbReference type="EMBL" id="MDO7843472.1"/>
    </source>
</evidence>
<dbReference type="EMBL" id="JAUQSZ010000009">
    <property type="protein sequence ID" value="MDO7843472.1"/>
    <property type="molecule type" value="Genomic_DNA"/>
</dbReference>
<gene>
    <name evidence="1" type="ORF">Q5H94_14140</name>
</gene>
<reference evidence="1" key="1">
    <citation type="submission" date="2023-07" db="EMBL/GenBank/DDBJ databases">
        <authorList>
            <person name="Kim M.K."/>
        </authorList>
    </citation>
    <scope>NUCLEOTIDE SEQUENCE</scope>
    <source>
        <strain evidence="1">CA1-15</strain>
    </source>
</reference>
<keyword evidence="2" id="KW-1185">Reference proteome</keyword>
<sequence>MGAPSCGSRVETRLAFPPAADLKAEAEPPYPEAALQPGKAGAEAERAWWSEVLIWGRMHHDRVARICAWARDLKMPVEPGQCGD</sequence>
<dbReference type="RefSeq" id="WP_304561923.1">
    <property type="nucleotide sequence ID" value="NZ_JAUQSZ010000009.1"/>
</dbReference>